<organism evidence="4 5">
    <name type="scientific">Ostreococcus tauri</name>
    <name type="common">Marine green alga</name>
    <dbReference type="NCBI Taxonomy" id="70448"/>
    <lineage>
        <taxon>Eukaryota</taxon>
        <taxon>Viridiplantae</taxon>
        <taxon>Chlorophyta</taxon>
        <taxon>Mamiellophyceae</taxon>
        <taxon>Mamiellales</taxon>
        <taxon>Bathycoccaceae</taxon>
        <taxon>Ostreococcus</taxon>
    </lineage>
</organism>
<dbReference type="Pfam" id="PF02341">
    <property type="entry name" value="RbcX"/>
    <property type="match status" value="1"/>
</dbReference>
<dbReference type="PANTHER" id="PTHR33791:SF1">
    <property type="entry name" value="RUBISCO CHAPERONE RBCX"/>
    <property type="match status" value="1"/>
</dbReference>
<comment type="caution">
    <text evidence="4">The sequence shown here is derived from an EMBL/GenBank/DDBJ whole genome shotgun (WGS) entry which is preliminary data.</text>
</comment>
<dbReference type="GO" id="GO:0044183">
    <property type="term" value="F:protein folding chaperone"/>
    <property type="evidence" value="ECO:0007669"/>
    <property type="project" value="InterPro"/>
</dbReference>
<reference evidence="5" key="1">
    <citation type="journal article" date="2006" name="Proc. Natl. Acad. Sci. U.S.A.">
        <title>Genome analysis of the smallest free-living eukaryote Ostreococcus tauri unveils many unique features.</title>
        <authorList>
            <person name="Derelle E."/>
            <person name="Ferraz C."/>
            <person name="Rombauts S."/>
            <person name="Rouze P."/>
            <person name="Worden A.Z."/>
            <person name="Robbens S."/>
            <person name="Partensky F."/>
            <person name="Degroeve S."/>
            <person name="Echeynie S."/>
            <person name="Cooke R."/>
            <person name="Saeys Y."/>
            <person name="Wuyts J."/>
            <person name="Jabbari K."/>
            <person name="Bowler C."/>
            <person name="Panaud O."/>
            <person name="Piegu B."/>
            <person name="Ball S.G."/>
            <person name="Ral J.-P."/>
            <person name="Bouget F.-Y."/>
            <person name="Piganeau G."/>
            <person name="De Baets B."/>
            <person name="Picard A."/>
            <person name="Delseny M."/>
            <person name="Demaille J."/>
            <person name="Van de Peer Y."/>
            <person name="Moreau H."/>
        </authorList>
    </citation>
    <scope>NUCLEOTIDE SEQUENCE [LARGE SCALE GENOMIC DNA]</scope>
    <source>
        <strain evidence="5">OTTH 0595 / CCAP 157/2 / RCC745</strain>
    </source>
</reference>
<evidence type="ECO:0000256" key="3">
    <source>
        <dbReference type="ARBA" id="ARBA00023300"/>
    </source>
</evidence>
<name>A0A096P7I9_OSTTA</name>
<dbReference type="GeneID" id="34945661"/>
<dbReference type="RefSeq" id="XP_022838436.1">
    <property type="nucleotide sequence ID" value="XM_022984699.1"/>
</dbReference>
<accession>A0A096P7I9</accession>
<dbReference type="AlphaFoldDB" id="A0A096P7I9"/>
<dbReference type="InParanoid" id="A0A096P7I9"/>
<proteinExistence type="predicted"/>
<keyword evidence="2" id="KW-0143">Chaperone</keyword>
<keyword evidence="3" id="KW-0120">Carbon dioxide fixation</keyword>
<evidence type="ECO:0000313" key="5">
    <source>
        <dbReference type="Proteomes" id="UP000009170"/>
    </source>
</evidence>
<evidence type="ECO:0000256" key="1">
    <source>
        <dbReference type="ARBA" id="ARBA00022531"/>
    </source>
</evidence>
<reference evidence="4 5" key="2">
    <citation type="journal article" date="2014" name="BMC Genomics">
        <title>An improved genome of the model marine alga Ostreococcus tauri unfolds by assessing Illumina de novo assemblies.</title>
        <authorList>
            <person name="Blanc-Mathieu R."/>
            <person name="Verhelst B."/>
            <person name="Derelle E."/>
            <person name="Rombauts S."/>
            <person name="Bouget F.Y."/>
            <person name="Carre I."/>
            <person name="Chateau A."/>
            <person name="Eyre-Walker A."/>
            <person name="Grimsley N."/>
            <person name="Moreau H."/>
            <person name="Piegu B."/>
            <person name="Rivals E."/>
            <person name="Schackwitz W."/>
            <person name="Van de Peer Y."/>
            <person name="Piganeau G."/>
        </authorList>
    </citation>
    <scope>NUCLEOTIDE SEQUENCE [LARGE SCALE GENOMIC DNA]</scope>
    <source>
        <strain evidence="5">OTTH 0595 / CCAP 157/2 / RCC745</strain>
    </source>
</reference>
<evidence type="ECO:0000313" key="4">
    <source>
        <dbReference type="EMBL" id="CEF97018.1"/>
    </source>
</evidence>
<dbReference type="Gene3D" id="1.10.1200.210">
    <property type="entry name" value="Chaperonin-like RbcX"/>
    <property type="match status" value="1"/>
</dbReference>
<gene>
    <name evidence="4" type="ORF">OT_ostta03g01080</name>
</gene>
<protein>
    <submittedName>
        <fullName evidence="4">Chaperonin-like RbcX</fullName>
    </submittedName>
</protein>
<sequence length="157" mass="17639">MRASLGRRAVTRANVVARGGGRPGRVHVPSDAFQGRSPEIAARDALGRLFTAVAARAVIAEESEAAIAGGMKPEESERYEVLKKYVEENPIRDGNAWMAALMERDDVASRMVALRVLELRKTYAEEVFDFERVREQVISEVRSENDRLMSEYVKRLM</sequence>
<dbReference type="GO" id="GO:0015977">
    <property type="term" value="P:carbon fixation"/>
    <property type="evidence" value="ECO:0007669"/>
    <property type="project" value="UniProtKB-KW"/>
</dbReference>
<dbReference type="PANTHER" id="PTHR33791">
    <property type="entry name" value="CHAPERONIN-LIKE RBCX PROTEIN 1, CHLOROPLASTIC"/>
    <property type="match status" value="1"/>
</dbReference>
<dbReference type="InterPro" id="IPR003435">
    <property type="entry name" value="Chaperonin_RcbX"/>
</dbReference>
<keyword evidence="5" id="KW-1185">Reference proteome</keyword>
<dbReference type="OrthoDB" id="513226at2759"/>
<dbReference type="EMBL" id="CAID01000003">
    <property type="protein sequence ID" value="CEF97018.1"/>
    <property type="molecule type" value="Genomic_DNA"/>
</dbReference>
<dbReference type="SUPFAM" id="SSF158615">
    <property type="entry name" value="RbcX-like"/>
    <property type="match status" value="1"/>
</dbReference>
<dbReference type="KEGG" id="ota:OT_ostta03g01080"/>
<evidence type="ECO:0000256" key="2">
    <source>
        <dbReference type="ARBA" id="ARBA00023186"/>
    </source>
</evidence>
<dbReference type="Proteomes" id="UP000009170">
    <property type="component" value="Unassembled WGS sequence"/>
</dbReference>
<keyword evidence="1" id="KW-0602">Photosynthesis</keyword>
<dbReference type="InterPro" id="IPR038052">
    <property type="entry name" value="Chaperonin_RbcX_sf"/>
</dbReference>
<dbReference type="GO" id="GO:0015979">
    <property type="term" value="P:photosynthesis"/>
    <property type="evidence" value="ECO:0007669"/>
    <property type="project" value="UniProtKB-KW"/>
</dbReference>
<dbReference type="GO" id="GO:0110102">
    <property type="term" value="P:ribulose bisphosphate carboxylase complex assembly"/>
    <property type="evidence" value="ECO:0007669"/>
    <property type="project" value="InterPro"/>
</dbReference>